<evidence type="ECO:0008006" key="6">
    <source>
        <dbReference type="Google" id="ProtNLM"/>
    </source>
</evidence>
<dbReference type="OrthoDB" id="6271885at2"/>
<keyword evidence="1" id="KW-0732">Signal</keyword>
<evidence type="ECO:0000313" key="4">
    <source>
        <dbReference type="Proteomes" id="UP000273778"/>
    </source>
</evidence>
<reference evidence="5" key="2">
    <citation type="submission" date="2018-11" db="EMBL/GenBank/DDBJ databases">
        <title>Shewanella sp. R106.</title>
        <authorList>
            <person name="Hwang Y.J."/>
            <person name="Hwang C.Y."/>
        </authorList>
    </citation>
    <scope>NUCLEOTIDE SEQUENCE [LARGE SCALE GENOMIC DNA]</scope>
    <source>
        <strain evidence="5">R106</strain>
    </source>
</reference>
<reference evidence="3" key="3">
    <citation type="submission" date="2018-11" db="EMBL/GenBank/DDBJ databases">
        <authorList>
            <person name="Hwang Y.J."/>
            <person name="Hwang C.Y."/>
        </authorList>
    </citation>
    <scope>NUCLEOTIDE SEQUENCE</scope>
    <source>
        <strain evidence="3">R106</strain>
    </source>
</reference>
<feature type="signal peptide" evidence="1">
    <location>
        <begin position="1"/>
        <end position="20"/>
    </location>
</feature>
<dbReference type="NCBIfam" id="NF038109">
    <property type="entry name" value="tapY2_fam"/>
    <property type="match status" value="1"/>
</dbReference>
<dbReference type="Proteomes" id="UP000278855">
    <property type="component" value="Unassembled WGS sequence"/>
</dbReference>
<gene>
    <name evidence="3" type="ORF">EGC77_05790</name>
    <name evidence="2" type="ORF">EGC80_10530</name>
</gene>
<evidence type="ECO:0000313" key="2">
    <source>
        <dbReference type="EMBL" id="AZG35313.1"/>
    </source>
</evidence>
<dbReference type="AlphaFoldDB" id="A0A3N4E475"/>
<dbReference type="InterPro" id="IPR049848">
    <property type="entry name" value="TapY2-like"/>
</dbReference>
<dbReference type="EMBL" id="RKKB01000002">
    <property type="protein sequence ID" value="RPA32883.1"/>
    <property type="molecule type" value="Genomic_DNA"/>
</dbReference>
<dbReference type="EMBL" id="CP034073">
    <property type="protein sequence ID" value="AZG35313.1"/>
    <property type="molecule type" value="Genomic_DNA"/>
</dbReference>
<accession>A0A3N4E475</accession>
<evidence type="ECO:0000313" key="5">
    <source>
        <dbReference type="Proteomes" id="UP000278855"/>
    </source>
</evidence>
<reference evidence="2 4" key="1">
    <citation type="submission" date="2018-11" db="EMBL/GenBank/DDBJ databases">
        <title>Shewanella sp. M2.</title>
        <authorList>
            <person name="Hwang Y.J."/>
            <person name="Hwang C.Y."/>
        </authorList>
    </citation>
    <scope>NUCLEOTIDE SEQUENCE [LARGE SCALE GENOMIC DNA]</scope>
    <source>
        <strain evidence="2 4">M2</strain>
    </source>
</reference>
<feature type="chain" id="PRO_5018036856" description="HdeA/HdeB family protein" evidence="1">
    <location>
        <begin position="21"/>
        <end position="102"/>
    </location>
</feature>
<evidence type="ECO:0000313" key="3">
    <source>
        <dbReference type="EMBL" id="RPA32883.1"/>
    </source>
</evidence>
<dbReference type="KEGG" id="spsr:EGC80_10530"/>
<dbReference type="Proteomes" id="UP000273778">
    <property type="component" value="Chromosome"/>
</dbReference>
<dbReference type="RefSeq" id="WP_124012207.1">
    <property type="nucleotide sequence ID" value="NZ_CP034073.1"/>
</dbReference>
<name>A0A3N4E475_9GAMM</name>
<keyword evidence="4" id="KW-1185">Reference proteome</keyword>
<proteinExistence type="predicted"/>
<sequence length="102" mass="11434">MRTVIPFVLLSIFISANASSADDAVTTLTPYKCHIETANGANIALFEWDKALVIQEQSALLAEYVPTISDERLMVKRVVECIAEDKVFKDVLVRELDAQRTY</sequence>
<evidence type="ECO:0000256" key="1">
    <source>
        <dbReference type="SAM" id="SignalP"/>
    </source>
</evidence>
<organism evidence="3 5">
    <name type="scientific">Shewanella psychromarinicola</name>
    <dbReference type="NCBI Taxonomy" id="2487742"/>
    <lineage>
        <taxon>Bacteria</taxon>
        <taxon>Pseudomonadati</taxon>
        <taxon>Pseudomonadota</taxon>
        <taxon>Gammaproteobacteria</taxon>
        <taxon>Alteromonadales</taxon>
        <taxon>Shewanellaceae</taxon>
        <taxon>Shewanella</taxon>
    </lineage>
</organism>
<protein>
    <recommendedName>
        <fullName evidence="6">HdeA/HdeB family protein</fullName>
    </recommendedName>
</protein>